<dbReference type="PANTHER" id="PTHR43166:SF9">
    <property type="entry name" value="GLUTAMATE_ASPARTATE IMPORT ATP-BINDING PROTEIN GLTL"/>
    <property type="match status" value="1"/>
</dbReference>
<dbReference type="Proteomes" id="UP000215158">
    <property type="component" value="Chromosome 2"/>
</dbReference>
<keyword evidence="8" id="KW-0029">Amino-acid transport</keyword>
<gene>
    <name evidence="11" type="ORF">CJU94_23715</name>
</gene>
<dbReference type="InterPro" id="IPR027417">
    <property type="entry name" value="P-loop_NTPase"/>
</dbReference>
<dbReference type="GO" id="GO:0015424">
    <property type="term" value="F:ABC-type amino acid transporter activity"/>
    <property type="evidence" value="ECO:0007669"/>
    <property type="project" value="InterPro"/>
</dbReference>
<dbReference type="Gene3D" id="3.40.50.300">
    <property type="entry name" value="P-loop containing nucleotide triphosphate hydrolases"/>
    <property type="match status" value="1"/>
</dbReference>
<keyword evidence="7 11" id="KW-0067">ATP-binding</keyword>
<evidence type="ECO:0000256" key="4">
    <source>
        <dbReference type="ARBA" id="ARBA00022475"/>
    </source>
</evidence>
<dbReference type="PROSITE" id="PS00211">
    <property type="entry name" value="ABC_TRANSPORTER_1"/>
    <property type="match status" value="1"/>
</dbReference>
<proteinExistence type="inferred from homology"/>
<evidence type="ECO:0000256" key="2">
    <source>
        <dbReference type="ARBA" id="ARBA00005417"/>
    </source>
</evidence>
<keyword evidence="3" id="KW-0813">Transport</keyword>
<sequence>MNLSNDVPPTIRLAADAAAPSAGVAGQAARPVADTVLQLNGISKSFGENHVLRDVSLTVHKGETVCLLGPSGCGKSTLLRCVNWLEIPDAGTVYVSNQRMGVREGSAIKLRDAELARSRARIGMVFQHFALWPHLTVLQNVMEAPLYVLKRPRDEVRAQAERLLERVGLAGKMDAFPSRLSGGQKQRVGIARALAMNPDILLFDEPTSALDPMLVGEVLNVMRLLAQEGATMVIVTHEMEFARQVASRVVFMDAGQVIETAHPEQFFSAPQTPRARQFLARFRAPHLADDEWKQPSELPD</sequence>
<dbReference type="KEGG" id="parb:CJU94_23715"/>
<dbReference type="InterPro" id="IPR050086">
    <property type="entry name" value="MetN_ABC_transporter-like"/>
</dbReference>
<evidence type="ECO:0000313" key="11">
    <source>
        <dbReference type="EMBL" id="ASW01206.1"/>
    </source>
</evidence>
<dbReference type="SMART" id="SM00382">
    <property type="entry name" value="AAA"/>
    <property type="match status" value="1"/>
</dbReference>
<dbReference type="InterPro" id="IPR003593">
    <property type="entry name" value="AAA+_ATPase"/>
</dbReference>
<comment type="similarity">
    <text evidence="2">Belongs to the ABC transporter superfamily.</text>
</comment>
<dbReference type="InterPro" id="IPR030679">
    <property type="entry name" value="ABC_ATPase_HisP-typ"/>
</dbReference>
<keyword evidence="5" id="KW-0997">Cell inner membrane</keyword>
<accession>A0A248VQ97</accession>
<evidence type="ECO:0000313" key="12">
    <source>
        <dbReference type="Proteomes" id="UP000215158"/>
    </source>
</evidence>
<dbReference type="PROSITE" id="PS50893">
    <property type="entry name" value="ABC_TRANSPORTER_2"/>
    <property type="match status" value="1"/>
</dbReference>
<dbReference type="Pfam" id="PF00005">
    <property type="entry name" value="ABC_tran"/>
    <property type="match status" value="1"/>
</dbReference>
<dbReference type="FunFam" id="3.40.50.300:FF:000020">
    <property type="entry name" value="Amino acid ABC transporter ATP-binding component"/>
    <property type="match status" value="1"/>
</dbReference>
<comment type="subcellular location">
    <subcellularLocation>
        <location evidence="1">Cell membrane</location>
        <topology evidence="1">Peripheral membrane protein</topology>
    </subcellularLocation>
</comment>
<dbReference type="InterPro" id="IPR017871">
    <property type="entry name" value="ABC_transporter-like_CS"/>
</dbReference>
<dbReference type="GO" id="GO:0005524">
    <property type="term" value="F:ATP binding"/>
    <property type="evidence" value="ECO:0007669"/>
    <property type="project" value="UniProtKB-KW"/>
</dbReference>
<evidence type="ECO:0000256" key="1">
    <source>
        <dbReference type="ARBA" id="ARBA00004202"/>
    </source>
</evidence>
<reference evidence="11 12" key="1">
    <citation type="submission" date="2017-08" db="EMBL/GenBank/DDBJ databases">
        <title>Identification and genetic characteristics of simultaneous BTEX- and naphthalene-degrading Paraburkholderia sp. BN5 isolated from petroleum-contaminated soil.</title>
        <authorList>
            <person name="Lee Y."/>
            <person name="Jeon C.O."/>
        </authorList>
    </citation>
    <scope>NUCLEOTIDE SEQUENCE [LARGE SCALE GENOMIC DNA]</scope>
    <source>
        <strain evidence="11 12">BN5</strain>
    </source>
</reference>
<evidence type="ECO:0000259" key="10">
    <source>
        <dbReference type="PROSITE" id="PS50893"/>
    </source>
</evidence>
<feature type="domain" description="ABC transporter" evidence="10">
    <location>
        <begin position="37"/>
        <end position="279"/>
    </location>
</feature>
<evidence type="ECO:0000256" key="8">
    <source>
        <dbReference type="ARBA" id="ARBA00022970"/>
    </source>
</evidence>
<dbReference type="GO" id="GO:0005886">
    <property type="term" value="C:plasma membrane"/>
    <property type="evidence" value="ECO:0007669"/>
    <property type="project" value="UniProtKB-SubCell"/>
</dbReference>
<dbReference type="PIRSF" id="PIRSF039085">
    <property type="entry name" value="ABC_ATPase_HisP"/>
    <property type="match status" value="1"/>
</dbReference>
<dbReference type="EMBL" id="CP022990">
    <property type="protein sequence ID" value="ASW01206.1"/>
    <property type="molecule type" value="Genomic_DNA"/>
</dbReference>
<organism evidence="11 12">
    <name type="scientific">Paraburkholderia aromaticivorans</name>
    <dbReference type="NCBI Taxonomy" id="2026199"/>
    <lineage>
        <taxon>Bacteria</taxon>
        <taxon>Pseudomonadati</taxon>
        <taxon>Pseudomonadota</taxon>
        <taxon>Betaproteobacteria</taxon>
        <taxon>Burkholderiales</taxon>
        <taxon>Burkholderiaceae</taxon>
        <taxon>Paraburkholderia</taxon>
    </lineage>
</organism>
<dbReference type="RefSeq" id="WP_095421113.1">
    <property type="nucleotide sequence ID" value="NZ_CP022990.1"/>
</dbReference>
<dbReference type="InterPro" id="IPR003439">
    <property type="entry name" value="ABC_transporter-like_ATP-bd"/>
</dbReference>
<protein>
    <submittedName>
        <fullName evidence="11">Glutamate ABC transporter ATP-binding protein</fullName>
    </submittedName>
</protein>
<evidence type="ECO:0000256" key="7">
    <source>
        <dbReference type="ARBA" id="ARBA00022840"/>
    </source>
</evidence>
<name>A0A248VQ97_9BURK</name>
<dbReference type="OrthoDB" id="6867103at2"/>
<dbReference type="SUPFAM" id="SSF52540">
    <property type="entry name" value="P-loop containing nucleoside triphosphate hydrolases"/>
    <property type="match status" value="1"/>
</dbReference>
<keyword evidence="6" id="KW-0547">Nucleotide-binding</keyword>
<keyword evidence="12" id="KW-1185">Reference proteome</keyword>
<evidence type="ECO:0000256" key="6">
    <source>
        <dbReference type="ARBA" id="ARBA00022741"/>
    </source>
</evidence>
<keyword evidence="4" id="KW-1003">Cell membrane</keyword>
<dbReference type="PANTHER" id="PTHR43166">
    <property type="entry name" value="AMINO ACID IMPORT ATP-BINDING PROTEIN"/>
    <property type="match status" value="1"/>
</dbReference>
<keyword evidence="9" id="KW-0472">Membrane</keyword>
<dbReference type="AlphaFoldDB" id="A0A248VQ97"/>
<dbReference type="GO" id="GO:0016887">
    <property type="term" value="F:ATP hydrolysis activity"/>
    <property type="evidence" value="ECO:0007669"/>
    <property type="project" value="InterPro"/>
</dbReference>
<dbReference type="CDD" id="cd03262">
    <property type="entry name" value="ABC_HisP_GlnQ"/>
    <property type="match status" value="1"/>
</dbReference>
<evidence type="ECO:0000256" key="3">
    <source>
        <dbReference type="ARBA" id="ARBA00022448"/>
    </source>
</evidence>
<evidence type="ECO:0000256" key="9">
    <source>
        <dbReference type="ARBA" id="ARBA00023136"/>
    </source>
</evidence>
<evidence type="ECO:0000256" key="5">
    <source>
        <dbReference type="ARBA" id="ARBA00022519"/>
    </source>
</evidence>